<proteinExistence type="predicted"/>
<evidence type="ECO:0000313" key="3">
    <source>
        <dbReference type="Proteomes" id="UP001158986"/>
    </source>
</evidence>
<accession>A0AAU9KSK4</accession>
<name>A0AAU9KSK4_9STRA</name>
<gene>
    <name evidence="2" type="ORF">PBS001_LOCUS3423</name>
    <name evidence="1" type="ORF">PBS003_LOCUS2195</name>
</gene>
<sequence>MLDAIPLSEEELGMLFGPPLNGAVGISSPTLRSNRSSRKVLRQASAVRLANKKERVTKTKPNMKSIGVVPTRCGYRTGKCQNLQALKRNGKLHKLCEFHRERANLNQKKLDRKKRLQRSTLSPLYSSCKSESFEDETISTIAKQSPRTVDGVVTSGAFVNAEVKTKPDELDTEFVLPTNLHEAPLALGCEELAIFCSLMTFDANHQAPVSRDPMPVYTPSCHYFTSCSTV</sequence>
<dbReference type="EMBL" id="CAKLCB010000207">
    <property type="protein sequence ID" value="CAH0516782.1"/>
    <property type="molecule type" value="Genomic_DNA"/>
</dbReference>
<evidence type="ECO:0000313" key="4">
    <source>
        <dbReference type="Proteomes" id="UP001160483"/>
    </source>
</evidence>
<dbReference type="AlphaFoldDB" id="A0AAU9KSK4"/>
<organism evidence="1 4">
    <name type="scientific">Peronospora belbahrii</name>
    <dbReference type="NCBI Taxonomy" id="622444"/>
    <lineage>
        <taxon>Eukaryota</taxon>
        <taxon>Sar</taxon>
        <taxon>Stramenopiles</taxon>
        <taxon>Oomycota</taxon>
        <taxon>Peronosporomycetes</taxon>
        <taxon>Peronosporales</taxon>
        <taxon>Peronosporaceae</taxon>
        <taxon>Peronospora</taxon>
    </lineage>
</organism>
<protein>
    <submittedName>
        <fullName evidence="1">Uncharacterized protein</fullName>
    </submittedName>
</protein>
<comment type="caution">
    <text evidence="1">The sequence shown here is derived from an EMBL/GenBank/DDBJ whole genome shotgun (WGS) entry which is preliminary data.</text>
</comment>
<reference evidence="1 3" key="1">
    <citation type="submission" date="2021-11" db="EMBL/GenBank/DDBJ databases">
        <authorList>
            <person name="Islam A."/>
            <person name="Islam S."/>
            <person name="Flora M.S."/>
            <person name="Rahman M."/>
            <person name="Ziaur R.M."/>
            <person name="Epstein J.H."/>
            <person name="Hassan M."/>
            <person name="Klassen M."/>
            <person name="Woodard K."/>
            <person name="Webb A."/>
            <person name="Webby R.J."/>
            <person name="El Zowalaty M.E."/>
        </authorList>
    </citation>
    <scope>NUCLEOTIDE SEQUENCE</scope>
    <source>
        <strain evidence="2">Pbs1</strain>
        <strain evidence="1">Pbs3</strain>
    </source>
</reference>
<dbReference type="Proteomes" id="UP001160483">
    <property type="component" value="Unassembled WGS sequence"/>
</dbReference>
<dbReference type="EMBL" id="CAKKTJ010000124">
    <property type="protein sequence ID" value="CAH0475379.1"/>
    <property type="molecule type" value="Genomic_DNA"/>
</dbReference>
<keyword evidence="3" id="KW-1185">Reference proteome</keyword>
<dbReference type="Proteomes" id="UP001158986">
    <property type="component" value="Unassembled WGS sequence"/>
</dbReference>
<evidence type="ECO:0000313" key="2">
    <source>
        <dbReference type="EMBL" id="CAH0516782.1"/>
    </source>
</evidence>
<evidence type="ECO:0000313" key="1">
    <source>
        <dbReference type="EMBL" id="CAH0475379.1"/>
    </source>
</evidence>